<comment type="caution">
    <text evidence="1">The sequence shown here is derived from an EMBL/GenBank/DDBJ whole genome shotgun (WGS) entry which is preliminary data.</text>
</comment>
<proteinExistence type="predicted"/>
<name>A0A7W6E7M4_9HYPH</name>
<dbReference type="AlphaFoldDB" id="A0A7W6E7M4"/>
<dbReference type="EMBL" id="JACIEK010000001">
    <property type="protein sequence ID" value="MBB3996231.1"/>
    <property type="molecule type" value="Genomic_DNA"/>
</dbReference>
<reference evidence="1 2" key="1">
    <citation type="submission" date="2020-08" db="EMBL/GenBank/DDBJ databases">
        <title>Genomic Encyclopedia of Type Strains, Phase IV (KMG-IV): sequencing the most valuable type-strain genomes for metagenomic binning, comparative biology and taxonomic classification.</title>
        <authorList>
            <person name="Goeker M."/>
        </authorList>
    </citation>
    <scope>NUCLEOTIDE SEQUENCE [LARGE SCALE GENOMIC DNA]</scope>
    <source>
        <strain evidence="1 2">DSM 102238</strain>
    </source>
</reference>
<gene>
    <name evidence="1" type="ORF">GGR04_000052</name>
</gene>
<evidence type="ECO:0000313" key="2">
    <source>
        <dbReference type="Proteomes" id="UP000542776"/>
    </source>
</evidence>
<organism evidence="1 2">
    <name type="scientific">Aureimonas pseudogalii</name>
    <dbReference type="NCBI Taxonomy" id="1744844"/>
    <lineage>
        <taxon>Bacteria</taxon>
        <taxon>Pseudomonadati</taxon>
        <taxon>Pseudomonadota</taxon>
        <taxon>Alphaproteobacteria</taxon>
        <taxon>Hyphomicrobiales</taxon>
        <taxon>Aurantimonadaceae</taxon>
        <taxon>Aureimonas</taxon>
    </lineage>
</organism>
<evidence type="ECO:0000313" key="1">
    <source>
        <dbReference type="EMBL" id="MBB3996231.1"/>
    </source>
</evidence>
<sequence>MAKTWAKAPSPCIDVCKFRDGGECIGCRMTKPEKKAFKRLAGKTAKKAFFLVLAERLEAKGRYAYWSRMYRRRCERKDRPCPLDKLERPAEASQAG</sequence>
<keyword evidence="2" id="KW-1185">Reference proteome</keyword>
<evidence type="ECO:0008006" key="3">
    <source>
        <dbReference type="Google" id="ProtNLM"/>
    </source>
</evidence>
<dbReference type="RefSeq" id="WP_183196689.1">
    <property type="nucleotide sequence ID" value="NZ_JACIEK010000001.1"/>
</dbReference>
<dbReference type="InterPro" id="IPR010710">
    <property type="entry name" value="DUF1289"/>
</dbReference>
<dbReference type="Proteomes" id="UP000542776">
    <property type="component" value="Unassembled WGS sequence"/>
</dbReference>
<accession>A0A7W6E7M4</accession>
<protein>
    <recommendedName>
        <fullName evidence="3">DUF1289 domain-containing protein</fullName>
    </recommendedName>
</protein>
<dbReference type="Pfam" id="PF06945">
    <property type="entry name" value="DUF1289"/>
    <property type="match status" value="1"/>
</dbReference>